<dbReference type="PANTHER" id="PTHR36452:SF1">
    <property type="entry name" value="DUF2461 DOMAIN-CONTAINING PROTEIN"/>
    <property type="match status" value="1"/>
</dbReference>
<dbReference type="RefSeq" id="WP_176005830.1">
    <property type="nucleotide sequence ID" value="NZ_JABWMI010000010.1"/>
</dbReference>
<dbReference type="Pfam" id="PF09365">
    <property type="entry name" value="DUF2461"/>
    <property type="match status" value="1"/>
</dbReference>
<dbReference type="NCBIfam" id="TIGR02453">
    <property type="entry name" value="TIGR02453 family protein"/>
    <property type="match status" value="1"/>
</dbReference>
<dbReference type="InterPro" id="IPR012808">
    <property type="entry name" value="CHP02453"/>
</dbReference>
<name>A0A7Y8Y1Z3_9FLAO</name>
<dbReference type="Proteomes" id="UP000535020">
    <property type="component" value="Unassembled WGS sequence"/>
</dbReference>
<dbReference type="PIRSF" id="PIRSF028451">
    <property type="entry name" value="UCP028451"/>
    <property type="match status" value="1"/>
</dbReference>
<reference evidence="1 2" key="1">
    <citation type="submission" date="2020-07" db="EMBL/GenBank/DDBJ databases">
        <authorList>
            <person name="Sun Q."/>
        </authorList>
    </citation>
    <scope>NUCLEOTIDE SEQUENCE [LARGE SCALE GENOMIC DNA]</scope>
    <source>
        <strain evidence="1 2">MAH-1</strain>
    </source>
</reference>
<proteinExistence type="predicted"/>
<dbReference type="PANTHER" id="PTHR36452">
    <property type="entry name" value="CHROMOSOME 12, WHOLE GENOME SHOTGUN SEQUENCE"/>
    <property type="match status" value="1"/>
</dbReference>
<dbReference type="EMBL" id="JACBJI010000003">
    <property type="protein sequence ID" value="NYA71022.1"/>
    <property type="molecule type" value="Genomic_DNA"/>
</dbReference>
<comment type="caution">
    <text evidence="1">The sequence shown here is derived from an EMBL/GenBank/DDBJ whole genome shotgun (WGS) entry which is preliminary data.</text>
</comment>
<dbReference type="InterPro" id="IPR015996">
    <property type="entry name" value="UCP028451"/>
</dbReference>
<gene>
    <name evidence="1" type="ORF">HZF10_08835</name>
</gene>
<dbReference type="AlphaFoldDB" id="A0A7Y8Y1Z3"/>
<organism evidence="1 2">
    <name type="scientific">Flavobacterium agri</name>
    <dbReference type="NCBI Taxonomy" id="2743471"/>
    <lineage>
        <taxon>Bacteria</taxon>
        <taxon>Pseudomonadati</taxon>
        <taxon>Bacteroidota</taxon>
        <taxon>Flavobacteriia</taxon>
        <taxon>Flavobacteriales</taxon>
        <taxon>Flavobacteriaceae</taxon>
        <taxon>Flavobacterium</taxon>
    </lineage>
</organism>
<evidence type="ECO:0000313" key="2">
    <source>
        <dbReference type="Proteomes" id="UP000535020"/>
    </source>
</evidence>
<protein>
    <submittedName>
        <fullName evidence="1">DUF2461 domain-containing protein</fullName>
    </submittedName>
</protein>
<keyword evidence="2" id="KW-1185">Reference proteome</keyword>
<accession>A0A7Y8Y1Z3</accession>
<evidence type="ECO:0000313" key="1">
    <source>
        <dbReference type="EMBL" id="NYA71022.1"/>
    </source>
</evidence>
<sequence length="222" mass="25953">MLAKESLEFLEDLRKNNNRDWFISQKKRYDKYKENYHALISDFIKVMSTYDEKLESLSVKDCTFRINRDIRFSKDKSPYKTHMGIWMSTGQKNTNLAGYYIHIEKGQSFIAGGKWQPEASDLKKIRKEIEFFHDELDEIIADKKFQSEFGGFDREDSLKTAPKGLEKDHPAIEHLKLKSFVVSQKIDDKLLASKDFVQNVSAKLALIKPLNEFLNRALSTEE</sequence>